<dbReference type="PANTHER" id="PTHR13774">
    <property type="entry name" value="PHENAZINE BIOSYNTHESIS PROTEIN"/>
    <property type="match status" value="1"/>
</dbReference>
<comment type="caution">
    <text evidence="1">The sequence shown here is derived from an EMBL/GenBank/DDBJ whole genome shotgun (WGS) entry which is preliminary data.</text>
</comment>
<keyword evidence="2" id="KW-1185">Reference proteome</keyword>
<dbReference type="PIRSF" id="PIRSF016184">
    <property type="entry name" value="PhzC_PhzF"/>
    <property type="match status" value="1"/>
</dbReference>
<protein>
    <recommendedName>
        <fullName evidence="3">PhzF family phenazine biosynthesis protein</fullName>
    </recommendedName>
</protein>
<dbReference type="Proteomes" id="UP001195660">
    <property type="component" value="Unassembled WGS sequence"/>
</dbReference>
<dbReference type="SUPFAM" id="SSF54506">
    <property type="entry name" value="Diaminopimelate epimerase-like"/>
    <property type="match status" value="1"/>
</dbReference>
<reference evidence="1 2" key="1">
    <citation type="submission" date="2019-11" db="EMBL/GenBank/DDBJ databases">
        <title>Novel Deefgea species.</title>
        <authorList>
            <person name="Han J.-H."/>
        </authorList>
    </citation>
    <scope>NUCLEOTIDE SEQUENCE [LARGE SCALE GENOMIC DNA]</scope>
    <source>
        <strain evidence="1 2">LMG 24817</strain>
    </source>
</reference>
<name>A0ABS2C7E4_9NEIS</name>
<dbReference type="InterPro" id="IPR003719">
    <property type="entry name" value="Phenazine_PhzF-like"/>
</dbReference>
<evidence type="ECO:0000313" key="2">
    <source>
        <dbReference type="Proteomes" id="UP001195660"/>
    </source>
</evidence>
<organism evidence="1 2">
    <name type="scientific">Deefgea chitinilytica</name>
    <dbReference type="NCBI Taxonomy" id="570276"/>
    <lineage>
        <taxon>Bacteria</taxon>
        <taxon>Pseudomonadati</taxon>
        <taxon>Pseudomonadota</taxon>
        <taxon>Betaproteobacteria</taxon>
        <taxon>Neisseriales</taxon>
        <taxon>Chitinibacteraceae</taxon>
        <taxon>Deefgea</taxon>
    </lineage>
</organism>
<dbReference type="EMBL" id="WOFE01000001">
    <property type="protein sequence ID" value="MBM5570075.1"/>
    <property type="molecule type" value="Genomic_DNA"/>
</dbReference>
<gene>
    <name evidence="1" type="ORF">GM173_00610</name>
</gene>
<accession>A0ABS2C7E4</accession>
<sequence>MPFSAPLCGSNLFFLGDCEMPQFNFHIFNIFAEKPRSGDPLFIFSCDELPHPDECQALAYQMGGVEVAFYSTFHHQLMCFTPQYQLPTSGRALLGVAALLHQQDPNFKTTLIHTDAGTTTVEYLNESSTLICPAGSTRPCDRGHLEIAQALDISAKDIINPILFVDSGLEQLMIQVRSRQSVLQAKPHPALLTHCLASPKSLVQATIWSIDHDLVTLRCFSADPFQIIEDFGSGIAAANIASYLIATGAKTPINFKIEQGHTIQKLISRLSIINVKVDLQLQVHVSGKVNYLGNGIIEL</sequence>
<dbReference type="Pfam" id="PF02567">
    <property type="entry name" value="PhzC-PhzF"/>
    <property type="match status" value="1"/>
</dbReference>
<proteinExistence type="predicted"/>
<evidence type="ECO:0008006" key="3">
    <source>
        <dbReference type="Google" id="ProtNLM"/>
    </source>
</evidence>
<dbReference type="Gene3D" id="3.10.310.10">
    <property type="entry name" value="Diaminopimelate Epimerase, Chain A, domain 1"/>
    <property type="match status" value="2"/>
</dbReference>
<evidence type="ECO:0000313" key="1">
    <source>
        <dbReference type="EMBL" id="MBM5570075.1"/>
    </source>
</evidence>